<dbReference type="InterPro" id="IPR025402">
    <property type="entry name" value="DMP19_C"/>
</dbReference>
<dbReference type="Pfam" id="PF14300">
    <property type="entry name" value="DMP19"/>
    <property type="match status" value="1"/>
</dbReference>
<feature type="domain" description="DNA mimic protein DMP19 C-terminal" evidence="1">
    <location>
        <begin position="33"/>
        <end position="147"/>
    </location>
</feature>
<proteinExistence type="predicted"/>
<dbReference type="Gene3D" id="1.20.1420.60">
    <property type="match status" value="1"/>
</dbReference>
<organism evidence="2">
    <name type="scientific">hydrothermal vent metagenome</name>
    <dbReference type="NCBI Taxonomy" id="652676"/>
    <lineage>
        <taxon>unclassified sequences</taxon>
        <taxon>metagenomes</taxon>
        <taxon>ecological metagenomes</taxon>
    </lineage>
</organism>
<reference evidence="2" key="1">
    <citation type="submission" date="2015-10" db="EMBL/GenBank/DDBJ databases">
        <authorList>
            <person name="Gilbert D.G."/>
        </authorList>
    </citation>
    <scope>NUCLEOTIDE SEQUENCE</scope>
</reference>
<protein>
    <recommendedName>
        <fullName evidence="1">DNA mimic protein DMP19 C-terminal domain-containing protein</fullName>
    </recommendedName>
</protein>
<evidence type="ECO:0000313" key="2">
    <source>
        <dbReference type="EMBL" id="CUS42681.1"/>
    </source>
</evidence>
<evidence type="ECO:0000259" key="1">
    <source>
        <dbReference type="Pfam" id="PF14300"/>
    </source>
</evidence>
<dbReference type="EMBL" id="CZQC01000069">
    <property type="protein sequence ID" value="CUS42681.1"/>
    <property type="molecule type" value="Genomic_DNA"/>
</dbReference>
<accession>A0A160TF05</accession>
<sequence length="152" mass="17544">MEIQAALDVADETDSFLQITDVIYDKESELGYDSLTEAEKTVYCIDQLLSEMENGGFVQFIHHEAGARAEETLESLERIKAKETSILLDRLLDMFEDRQVPADEDERVDLFDQIESEHADEIAELDDRFYDSGENLVELTLLFVQKNLKDFR</sequence>
<dbReference type="AlphaFoldDB" id="A0A160TF05"/>
<name>A0A160TF05_9ZZZZ</name>
<gene>
    <name evidence="2" type="ORF">MGWOODY_Tha2654</name>
</gene>